<proteinExistence type="predicted"/>
<gene>
    <name evidence="2" type="ORF">H5P27_04950</name>
</gene>
<sequence>MMKRLESLFSYQKTSGRSRRGFAIILVAALAGLVFLLGASLVVVSRLQTASANYDQRVRLARENALAAMDMAIAELQASMGPDRSVSYYADVYRSNTSDDFKSPSADAEGGLSQAFWTAANDVSGTERWLVTRPIDSDFNGADAGDAADPLSDDYEASVVLLGEGTLGDSAEELGVSVPKERIHMDSVEGFTDSRAIGSYAFWVGDLGTKASYALYDQTDEALLDEDYDYTTSRRHRLRWLRLTKPAIDGTTSVDLVDTDYEGVGTYSDGTSLPTNPERIDVFGSDLQFRERFGSSDEPERYLDGLTQAEFESYFQDFTPLSRGLVIDSESGGFRKDLSLLVQTSDTDYDEQLLPYAALGRALMPSSMGVVQNVYPIRGDGSTEYSDHRFVEGQEVLTRSISPIITEFNLNYSVYLSQVTPTGNEYRIYVSVAAWLELWNPFASPIGLGAGRLLVEVSGLPELSVGLENTASEIKRVQLTDPLAESDPGSFVFAIENFGNNETDLRPGQVTAYSGPEDGASGVVGSSYDLAWGPEYVGSDDRVVFDLGTVELSETPSTLVLNFADGSEFVEAALEVDLFLEDESGEQFLQAYTLEHNFSLDSFVHNDPTSEGKPVFGFGWEISDSVFDPASGYDPFATEPIESAFLTDPGSGGSTDSYAYRDANGSGESGYAGSDHILGFNPLDKASFENPALYIDSSDLDVPVSPLPKQELVSVYLLSGASSGPGSLLSLGDVGNSFNYLMDEFFFSTIPQNLSPLDDELILPNTGYVPKADAVLSDLLPDIDSVAEPLEIPASSLEIEGMFNVHSTSIDAWASLLKGYKSSELGNWSVLFGDDKYLFFNWPLGGEDCFALVEDEDEVPDTGSADAIRASFKQNVVALTEVQVDALAEAIVSRIREYMQSGAGPFRSLQEFADSGVLSTAIADLDLNEEWVVEGSPAEFRQSTIFNMIGPYLSVRSDTFLIRAYGDAVDPSDEERVWARAYCEAILQRSSEELDDSNLGRKFEVVAFRWLSPSEI</sequence>
<evidence type="ECO:0000256" key="1">
    <source>
        <dbReference type="SAM" id="Phobius"/>
    </source>
</evidence>
<name>A0A7X1B4A7_9BACT</name>
<dbReference type="Proteomes" id="UP000526501">
    <property type="component" value="Unassembled WGS sequence"/>
</dbReference>
<keyword evidence="1" id="KW-0812">Transmembrane</keyword>
<evidence type="ECO:0000313" key="2">
    <source>
        <dbReference type="EMBL" id="MBC2605386.1"/>
    </source>
</evidence>
<dbReference type="AlphaFoldDB" id="A0A7X1B4A7"/>
<dbReference type="RefSeq" id="WP_185659266.1">
    <property type="nucleotide sequence ID" value="NZ_CAWPOO010000006.1"/>
</dbReference>
<comment type="caution">
    <text evidence="2">The sequence shown here is derived from an EMBL/GenBank/DDBJ whole genome shotgun (WGS) entry which is preliminary data.</text>
</comment>
<keyword evidence="3" id="KW-1185">Reference proteome</keyword>
<protein>
    <submittedName>
        <fullName evidence="2">Uncharacterized protein</fullName>
    </submittedName>
</protein>
<organism evidence="2 3">
    <name type="scientific">Pelagicoccus albus</name>
    <dbReference type="NCBI Taxonomy" id="415222"/>
    <lineage>
        <taxon>Bacteria</taxon>
        <taxon>Pseudomonadati</taxon>
        <taxon>Verrucomicrobiota</taxon>
        <taxon>Opitutia</taxon>
        <taxon>Puniceicoccales</taxon>
        <taxon>Pelagicoccaceae</taxon>
        <taxon>Pelagicoccus</taxon>
    </lineage>
</organism>
<feature type="transmembrane region" description="Helical" evidence="1">
    <location>
        <begin position="21"/>
        <end position="44"/>
    </location>
</feature>
<keyword evidence="1" id="KW-0472">Membrane</keyword>
<dbReference type="EMBL" id="JACHVC010000006">
    <property type="protein sequence ID" value="MBC2605386.1"/>
    <property type="molecule type" value="Genomic_DNA"/>
</dbReference>
<evidence type="ECO:0000313" key="3">
    <source>
        <dbReference type="Proteomes" id="UP000526501"/>
    </source>
</evidence>
<keyword evidence="1" id="KW-1133">Transmembrane helix</keyword>
<accession>A0A7X1B4A7</accession>
<reference evidence="2 3" key="1">
    <citation type="submission" date="2020-07" db="EMBL/GenBank/DDBJ databases">
        <authorList>
            <person name="Feng X."/>
        </authorList>
    </citation>
    <scope>NUCLEOTIDE SEQUENCE [LARGE SCALE GENOMIC DNA]</scope>
    <source>
        <strain evidence="2 3">JCM23202</strain>
    </source>
</reference>